<dbReference type="AlphaFoldDB" id="A0A4S4BGY6"/>
<evidence type="ECO:0000256" key="2">
    <source>
        <dbReference type="ARBA" id="ARBA00008520"/>
    </source>
</evidence>
<organism evidence="6 7">
    <name type="scientific">Cohnella fermenti</name>
    <dbReference type="NCBI Taxonomy" id="2565925"/>
    <lineage>
        <taxon>Bacteria</taxon>
        <taxon>Bacillati</taxon>
        <taxon>Bacillota</taxon>
        <taxon>Bacilli</taxon>
        <taxon>Bacillales</taxon>
        <taxon>Paenibacillaceae</taxon>
        <taxon>Cohnella</taxon>
    </lineage>
</organism>
<feature type="signal peptide" evidence="5">
    <location>
        <begin position="1"/>
        <end position="21"/>
    </location>
</feature>
<evidence type="ECO:0000313" key="7">
    <source>
        <dbReference type="Proteomes" id="UP000310636"/>
    </source>
</evidence>
<name>A0A4S4BGY6_9BACL</name>
<evidence type="ECO:0000256" key="3">
    <source>
        <dbReference type="ARBA" id="ARBA00022448"/>
    </source>
</evidence>
<dbReference type="RefSeq" id="WP_136373325.1">
    <property type="nucleotide sequence ID" value="NZ_SSOB01000054.1"/>
</dbReference>
<comment type="caution">
    <text evidence="6">The sequence shown here is derived from an EMBL/GenBank/DDBJ whole genome shotgun (WGS) entry which is preliminary data.</text>
</comment>
<dbReference type="InterPro" id="IPR006059">
    <property type="entry name" value="SBP"/>
</dbReference>
<dbReference type="PANTHER" id="PTHR43649:SF31">
    <property type="entry name" value="SN-GLYCEROL-3-PHOSPHATE-BINDING PERIPLASMIC PROTEIN UGPB"/>
    <property type="match status" value="1"/>
</dbReference>
<dbReference type="Proteomes" id="UP000310636">
    <property type="component" value="Unassembled WGS sequence"/>
</dbReference>
<comment type="subcellular location">
    <subcellularLocation>
        <location evidence="1">Cell envelope</location>
    </subcellularLocation>
</comment>
<keyword evidence="4 5" id="KW-0732">Signal</keyword>
<dbReference type="EMBL" id="SSOB01000054">
    <property type="protein sequence ID" value="THF73523.1"/>
    <property type="molecule type" value="Genomic_DNA"/>
</dbReference>
<sequence>MKSWVTASLATVLTTSLMLTACSSQSTNEPAADPAASTASSAAASTATASATPDKKPNLTVSVYDRGNIPAAEGTVENNRWTKFINDNGPANVKFVPIPRNDAAQKFNVLFASHSAPDIINEFDPNILNPLIDQKQLMPLNDLIENNSVEYKKILEDYPALKKVATNADGNMYEVGRVLEAFPSYALFIRADWLKKLNLEVPKTTEDLYKVAKAFAEQDPDGNGQKDTYGMAISWRSEYVVDMMFGNPVELYGLVDGQPSRAFENAKLATEFKKRLFDEGIIDKDFVNDKNGAKAKQDFLNGKLGIFPTFIASWFDATVTDIQTLRKAVPDAEVIPISLPASPVGQYIPDVQSPVQMTTAINAKAKDPVAAIQYIDFIDRVSTGTALLFGLEGTHYTTDASGCPQVIDPDKTKSEVSWAGDLAQSYSRLQFGKCAFYQNQFNPDIPEQKAGLDMFNQAEALYLDPDKKYRFITLQELIPSFPKDLQTSFNTVKAQITNTWLKSVLGGDKYSVDQAYQDVQAAWDQAGGKQMDEFMVQWFNDNQETSFMMKDLWDTIAKQAELKQ</sequence>
<dbReference type="Gene3D" id="3.40.190.10">
    <property type="entry name" value="Periplasmic binding protein-like II"/>
    <property type="match status" value="2"/>
</dbReference>
<evidence type="ECO:0000256" key="1">
    <source>
        <dbReference type="ARBA" id="ARBA00004196"/>
    </source>
</evidence>
<dbReference type="OrthoDB" id="2506821at2"/>
<dbReference type="InterPro" id="IPR050490">
    <property type="entry name" value="Bact_solute-bd_prot1"/>
</dbReference>
<feature type="chain" id="PRO_5039465240" evidence="5">
    <location>
        <begin position="22"/>
        <end position="564"/>
    </location>
</feature>
<keyword evidence="3" id="KW-0813">Transport</keyword>
<evidence type="ECO:0000313" key="6">
    <source>
        <dbReference type="EMBL" id="THF73523.1"/>
    </source>
</evidence>
<dbReference type="PANTHER" id="PTHR43649">
    <property type="entry name" value="ARABINOSE-BINDING PROTEIN-RELATED"/>
    <property type="match status" value="1"/>
</dbReference>
<evidence type="ECO:0000256" key="4">
    <source>
        <dbReference type="ARBA" id="ARBA00022729"/>
    </source>
</evidence>
<accession>A0A4S4BGY6</accession>
<reference evidence="6 7" key="1">
    <citation type="submission" date="2019-04" db="EMBL/GenBank/DDBJ databases">
        <title>Cohnella sp. nov. isolated from preserved vegetables.</title>
        <authorList>
            <person name="Lin S.-Y."/>
            <person name="Hung M.-H."/>
            <person name="Young C.-C."/>
        </authorList>
    </citation>
    <scope>NUCLEOTIDE SEQUENCE [LARGE SCALE GENOMIC DNA]</scope>
    <source>
        <strain evidence="6 7">CC-MHH1044</strain>
    </source>
</reference>
<dbReference type="PROSITE" id="PS51257">
    <property type="entry name" value="PROKAR_LIPOPROTEIN"/>
    <property type="match status" value="1"/>
</dbReference>
<proteinExistence type="inferred from homology"/>
<protein>
    <submittedName>
        <fullName evidence="6">Extracellular solute-binding protein</fullName>
    </submittedName>
</protein>
<dbReference type="SUPFAM" id="SSF53850">
    <property type="entry name" value="Periplasmic binding protein-like II"/>
    <property type="match status" value="1"/>
</dbReference>
<keyword evidence="7" id="KW-1185">Reference proteome</keyword>
<dbReference type="GO" id="GO:0030313">
    <property type="term" value="C:cell envelope"/>
    <property type="evidence" value="ECO:0007669"/>
    <property type="project" value="UniProtKB-SubCell"/>
</dbReference>
<comment type="similarity">
    <text evidence="2">Belongs to the bacterial solute-binding protein 1 family.</text>
</comment>
<dbReference type="Pfam" id="PF01547">
    <property type="entry name" value="SBP_bac_1"/>
    <property type="match status" value="1"/>
</dbReference>
<evidence type="ECO:0000256" key="5">
    <source>
        <dbReference type="SAM" id="SignalP"/>
    </source>
</evidence>
<gene>
    <name evidence="6" type="ORF">E6C55_28980</name>
</gene>